<keyword evidence="1" id="KW-0145">Chemotaxis</keyword>
<dbReference type="Pfam" id="PF01590">
    <property type="entry name" value="GAF"/>
    <property type="match status" value="1"/>
</dbReference>
<dbReference type="InterPro" id="IPR029787">
    <property type="entry name" value="Nucleotide_cyclase"/>
</dbReference>
<dbReference type="InterPro" id="IPR028976">
    <property type="entry name" value="CheC-like_sf"/>
</dbReference>
<dbReference type="GO" id="GO:0006935">
    <property type="term" value="P:chemotaxis"/>
    <property type="evidence" value="ECO:0007669"/>
    <property type="project" value="UniProtKB-KW"/>
</dbReference>
<reference evidence="4" key="1">
    <citation type="submission" date="2011-12" db="EMBL/GenBank/DDBJ databases">
        <title>The complete genome of chromosome of Sulfobacillus acidophilus DSM 10332.</title>
        <authorList>
            <person name="Lucas S."/>
            <person name="Han J."/>
            <person name="Lapidus A."/>
            <person name="Bruce D."/>
            <person name="Goodwin L."/>
            <person name="Pitluck S."/>
            <person name="Peters L."/>
            <person name="Kyrpides N."/>
            <person name="Mavromatis K."/>
            <person name="Ivanova N."/>
            <person name="Mikhailova N."/>
            <person name="Chertkov O."/>
            <person name="Saunders E."/>
            <person name="Detter J.C."/>
            <person name="Tapia R."/>
            <person name="Han C."/>
            <person name="Land M."/>
            <person name="Hauser L."/>
            <person name="Markowitz V."/>
            <person name="Cheng J.-F."/>
            <person name="Hugenholtz P."/>
            <person name="Woyke T."/>
            <person name="Wu D."/>
            <person name="Pukall R."/>
            <person name="Gehrich-Schroeter G."/>
            <person name="Schneider S."/>
            <person name="Klenk H.-P."/>
            <person name="Eisen J.A."/>
        </authorList>
    </citation>
    <scope>NUCLEOTIDE SEQUENCE [LARGE SCALE GENOMIC DNA]</scope>
    <source>
        <strain evidence="4">ATCC 700253 / DSM 10332 / NAL</strain>
    </source>
</reference>
<organism evidence="3 4">
    <name type="scientific">Sulfobacillus acidophilus (strain ATCC 700253 / DSM 10332 / NAL)</name>
    <dbReference type="NCBI Taxonomy" id="679936"/>
    <lineage>
        <taxon>Bacteria</taxon>
        <taxon>Bacillati</taxon>
        <taxon>Bacillota</taxon>
        <taxon>Clostridia</taxon>
        <taxon>Eubacteriales</taxon>
        <taxon>Clostridiales Family XVII. Incertae Sedis</taxon>
        <taxon>Sulfobacillus</taxon>
    </lineage>
</organism>
<dbReference type="SUPFAM" id="SSF55073">
    <property type="entry name" value="Nucleotide cyclase"/>
    <property type="match status" value="1"/>
</dbReference>
<evidence type="ECO:0000313" key="3">
    <source>
        <dbReference type="EMBL" id="AEW04310.1"/>
    </source>
</evidence>
<evidence type="ECO:0000259" key="2">
    <source>
        <dbReference type="PROSITE" id="PS50887"/>
    </source>
</evidence>
<dbReference type="GO" id="GO:0005886">
    <property type="term" value="C:plasma membrane"/>
    <property type="evidence" value="ECO:0007669"/>
    <property type="project" value="TreeGrafter"/>
</dbReference>
<dbReference type="Proteomes" id="UP000005439">
    <property type="component" value="Chromosome"/>
</dbReference>
<dbReference type="SUPFAM" id="SSF55781">
    <property type="entry name" value="GAF domain-like"/>
    <property type="match status" value="1"/>
</dbReference>
<dbReference type="NCBIfam" id="TIGR00254">
    <property type="entry name" value="GGDEF"/>
    <property type="match status" value="1"/>
</dbReference>
<dbReference type="InterPro" id="IPR003018">
    <property type="entry name" value="GAF"/>
</dbReference>
<dbReference type="InterPro" id="IPR029016">
    <property type="entry name" value="GAF-like_dom_sf"/>
</dbReference>
<dbReference type="CDD" id="cd01949">
    <property type="entry name" value="GGDEF"/>
    <property type="match status" value="1"/>
</dbReference>
<evidence type="ECO:0000256" key="1">
    <source>
        <dbReference type="ARBA" id="ARBA00022500"/>
    </source>
</evidence>
<dbReference type="InterPro" id="IPR000160">
    <property type="entry name" value="GGDEF_dom"/>
</dbReference>
<reference evidence="3 4" key="2">
    <citation type="journal article" date="2012" name="Stand. Genomic Sci.">
        <title>Complete genome sequence of the moderately thermophilic mineral-sulfide-oxidizing firmicute Sulfobacillus acidophilus type strain (NAL(T)).</title>
        <authorList>
            <person name="Anderson I."/>
            <person name="Chertkov O."/>
            <person name="Chen A."/>
            <person name="Saunders E."/>
            <person name="Lapidus A."/>
            <person name="Nolan M."/>
            <person name="Lucas S."/>
            <person name="Hammon N."/>
            <person name="Deshpande S."/>
            <person name="Cheng J.F."/>
            <person name="Han C."/>
            <person name="Tapia R."/>
            <person name="Goodwin L.A."/>
            <person name="Pitluck S."/>
            <person name="Liolios K."/>
            <person name="Pagani I."/>
            <person name="Ivanova N."/>
            <person name="Mikhailova N."/>
            <person name="Pati A."/>
            <person name="Palaniappan K."/>
            <person name="Land M."/>
            <person name="Pan C."/>
            <person name="Rohde M."/>
            <person name="Pukall R."/>
            <person name="Goker M."/>
            <person name="Detter J.C."/>
            <person name="Woyke T."/>
            <person name="Bristow J."/>
            <person name="Eisen J.A."/>
            <person name="Markowitz V."/>
            <person name="Hugenholtz P."/>
            <person name="Kyrpides N.C."/>
            <person name="Klenk H.P."/>
            <person name="Mavromatis K."/>
        </authorList>
    </citation>
    <scope>NUCLEOTIDE SEQUENCE [LARGE SCALE GENOMIC DNA]</scope>
    <source>
        <strain evidence="4">ATCC 700253 / DSM 10332 / NAL</strain>
    </source>
</reference>
<dbReference type="InterPro" id="IPR043128">
    <property type="entry name" value="Rev_trsase/Diguanyl_cyclase"/>
</dbReference>
<evidence type="ECO:0000313" key="4">
    <source>
        <dbReference type="Proteomes" id="UP000005439"/>
    </source>
</evidence>
<dbReference type="GO" id="GO:0052621">
    <property type="term" value="F:diguanylate cyclase activity"/>
    <property type="evidence" value="ECO:0007669"/>
    <property type="project" value="TreeGrafter"/>
</dbReference>
<dbReference type="GO" id="GO:0043709">
    <property type="term" value="P:cell adhesion involved in single-species biofilm formation"/>
    <property type="evidence" value="ECO:0007669"/>
    <property type="project" value="TreeGrafter"/>
</dbReference>
<dbReference type="HOGENOM" id="CLU_390765_0_0_9"/>
<dbReference type="Gene3D" id="3.30.450.40">
    <property type="match status" value="1"/>
</dbReference>
<dbReference type="InterPro" id="IPR050469">
    <property type="entry name" value="Diguanylate_Cyclase"/>
</dbReference>
<proteinExistence type="predicted"/>
<dbReference type="SMART" id="SM00267">
    <property type="entry name" value="GGDEF"/>
    <property type="match status" value="1"/>
</dbReference>
<accession>G8U177</accession>
<dbReference type="EMBL" id="CP003179">
    <property type="protein sequence ID" value="AEW04310.1"/>
    <property type="molecule type" value="Genomic_DNA"/>
</dbReference>
<dbReference type="PANTHER" id="PTHR45138:SF9">
    <property type="entry name" value="DIGUANYLATE CYCLASE DGCM-RELATED"/>
    <property type="match status" value="1"/>
</dbReference>
<dbReference type="GO" id="GO:1902201">
    <property type="term" value="P:negative regulation of bacterial-type flagellum-dependent cell motility"/>
    <property type="evidence" value="ECO:0007669"/>
    <property type="project" value="TreeGrafter"/>
</dbReference>
<sequence>MGVPFVTHDNQVFRDHPQGWLRIIRPGLMEATQAFRQLTGRSFRLVNAQVMSGADPAGRLVESEGAAIYLGVLGRRPVDVVLWFPREFAINLVESLIPPPVGWPLSGLSESAFLELANVVFTAFLNVVADMLRESWPVTPPRLLDRGERDRWLQAARMHGAALTVEASWTVDGEPGNALLLLSDHASKAVTPPDISSSDASWDWVNPEQWNQVLDTGVWYPVVIRWAHRWANRFNDGHWPQVVVQTLPVTVASLWRLVNEQEAEVLAAKGYRLMPGNRVAIADPRHNLVAAAYHGRVPVAYPNDQVFPLMRHLTEASRVLAIPLVTPDGVAGVLTVGEIDPRQWSEGLVQVIQEFAPLLAQALVQHVRVVELERHAALFRWMNRVVGTVWDPATGYRVRHGDVEAPPGILRPWRKEWPRLAGIQGGLWVFWDEDRERWRIIDAWGPWTFRTSELYTEWWPRLRRWLLSGDPDCQTRGWRMPPHPAAVGDMPVFWYPIREGEHVIGGGVLWIPEPTAGAGGVLDSLLDVVGMALVAMRRQRQLTRQSLRDPLTDALNRRGLERVMDDLLSAEPPRTLLFCLVDLDKFKPVNDTWGHAVGDRLLADWARFARQSLRAADWVARMGGDEFVVLFVDAIWSPAVKTRLARLVEEGPLTRYGASATVGVVEMPREARTFGDAYRLADQRLYYGKQQGRGRIIGPGQPLGEE</sequence>
<dbReference type="KEGG" id="sap:Sulac_0807"/>
<name>G8U177_SULAD</name>
<dbReference type="AlphaFoldDB" id="G8U177"/>
<dbReference type="PATRIC" id="fig|679936.5.peg.860"/>
<protein>
    <submittedName>
        <fullName evidence="3">Diguanylate cyclase with GAF sensor</fullName>
    </submittedName>
</protein>
<dbReference type="PROSITE" id="PS50887">
    <property type="entry name" value="GGDEF"/>
    <property type="match status" value="1"/>
</dbReference>
<dbReference type="SUPFAM" id="SSF103039">
    <property type="entry name" value="CheC-like"/>
    <property type="match status" value="1"/>
</dbReference>
<keyword evidence="4" id="KW-1185">Reference proteome</keyword>
<dbReference type="STRING" id="679936.Sulac_0807"/>
<dbReference type="Pfam" id="PF00990">
    <property type="entry name" value="GGDEF"/>
    <property type="match status" value="1"/>
</dbReference>
<dbReference type="Gene3D" id="3.40.1550.10">
    <property type="entry name" value="CheC-like"/>
    <property type="match status" value="1"/>
</dbReference>
<gene>
    <name evidence="3" type="ordered locus">Sulac_0807</name>
</gene>
<dbReference type="Gene3D" id="3.30.70.270">
    <property type="match status" value="1"/>
</dbReference>
<feature type="domain" description="GGDEF" evidence="2">
    <location>
        <begin position="574"/>
        <end position="701"/>
    </location>
</feature>
<dbReference type="PANTHER" id="PTHR45138">
    <property type="entry name" value="REGULATORY COMPONENTS OF SENSORY TRANSDUCTION SYSTEM"/>
    <property type="match status" value="1"/>
</dbReference>